<dbReference type="PANTHER" id="PTHR15462">
    <property type="entry name" value="SERINE PROTEASE"/>
    <property type="match status" value="1"/>
</dbReference>
<dbReference type="GO" id="GO:0004252">
    <property type="term" value="F:serine-type endopeptidase activity"/>
    <property type="evidence" value="ECO:0007669"/>
    <property type="project" value="InterPro"/>
</dbReference>
<feature type="domain" description="Peptidase S1" evidence="8">
    <location>
        <begin position="150"/>
        <end position="185"/>
    </location>
</feature>
<keyword evidence="3 6" id="KW-0732">Signal</keyword>
<evidence type="ECO:0000256" key="7">
    <source>
        <dbReference type="SAM" id="MobiDB-lite"/>
    </source>
</evidence>
<dbReference type="Proteomes" id="UP000782610">
    <property type="component" value="Unassembled WGS sequence"/>
</dbReference>
<gene>
    <name evidence="9" type="ORF">HY834_13210</name>
</gene>
<keyword evidence="5 6" id="KW-0720">Serine protease</keyword>
<dbReference type="Pfam" id="PF00089">
    <property type="entry name" value="Trypsin"/>
    <property type="match status" value="1"/>
</dbReference>
<evidence type="ECO:0000256" key="1">
    <source>
        <dbReference type="ARBA" id="ARBA00008764"/>
    </source>
</evidence>
<keyword evidence="2 6" id="KW-0645">Protease</keyword>
<dbReference type="InterPro" id="IPR008256">
    <property type="entry name" value="Peptidase_S1B"/>
</dbReference>
<dbReference type="GO" id="GO:0006508">
    <property type="term" value="P:proteolysis"/>
    <property type="evidence" value="ECO:0007669"/>
    <property type="project" value="UniProtKB-KW"/>
</dbReference>
<sequence>MHMRSLTTISALMLGVALVATPVFAAGSTAGNQGSGQVAVNRDAPLSLPAGVTPKPVPKVDASTLSRGNLGEDPAAALASMGTVTLSRDGSVAETPASEGMRAILEQEMKGSNPSMTTDRVVDTTDDRVQITDSSGYPTAVIGWLWAQDQKGDWSTCTATLIGPKTVITAAHCVYDHDTGGWVQAMSFLPGMTDAESAPFGQFDWANINILKGFIDNYDGTNYGSVMPWDLAEIELAEAAGDQLGWLGFRVDDASDFKAEIIGYPGDKPDGTMWDVKCDIPAANFGDQIFWHNCDTYAGSSGSSMFEDAGKGDLYIRGINVAEDDKVNYGVRLIDSYYQFIIDNYK</sequence>
<evidence type="ECO:0000256" key="2">
    <source>
        <dbReference type="ARBA" id="ARBA00022670"/>
    </source>
</evidence>
<name>A0A933NX94_9HYPH</name>
<protein>
    <recommendedName>
        <fullName evidence="6">Serine protease</fullName>
        <ecNumber evidence="6">3.4.21.-</ecNumber>
    </recommendedName>
</protein>
<dbReference type="InterPro" id="IPR009003">
    <property type="entry name" value="Peptidase_S1_PA"/>
</dbReference>
<feature type="region of interest" description="Disordered" evidence="7">
    <location>
        <begin position="47"/>
        <end position="71"/>
    </location>
</feature>
<evidence type="ECO:0000256" key="5">
    <source>
        <dbReference type="ARBA" id="ARBA00022825"/>
    </source>
</evidence>
<dbReference type="Gene3D" id="2.40.10.10">
    <property type="entry name" value="Trypsin-like serine proteases"/>
    <property type="match status" value="2"/>
</dbReference>
<evidence type="ECO:0000256" key="4">
    <source>
        <dbReference type="ARBA" id="ARBA00022801"/>
    </source>
</evidence>
<evidence type="ECO:0000256" key="3">
    <source>
        <dbReference type="ARBA" id="ARBA00022729"/>
    </source>
</evidence>
<evidence type="ECO:0000313" key="10">
    <source>
        <dbReference type="Proteomes" id="UP000782610"/>
    </source>
</evidence>
<dbReference type="SUPFAM" id="SSF50494">
    <property type="entry name" value="Trypsin-like serine proteases"/>
    <property type="match status" value="1"/>
</dbReference>
<comment type="caution">
    <text evidence="9">The sequence shown here is derived from an EMBL/GenBank/DDBJ whole genome shotgun (WGS) entry which is preliminary data.</text>
</comment>
<dbReference type="AlphaFoldDB" id="A0A933NX94"/>
<dbReference type="InterPro" id="IPR001254">
    <property type="entry name" value="Trypsin_dom"/>
</dbReference>
<feature type="chain" id="PRO_5038169089" description="Serine protease" evidence="6">
    <location>
        <begin position="26"/>
        <end position="346"/>
    </location>
</feature>
<dbReference type="PRINTS" id="PR00839">
    <property type="entry name" value="V8PROTEASE"/>
</dbReference>
<dbReference type="InterPro" id="IPR043504">
    <property type="entry name" value="Peptidase_S1_PA_chymotrypsin"/>
</dbReference>
<comment type="similarity">
    <text evidence="1 6">Belongs to the peptidase S1B family.</text>
</comment>
<dbReference type="InterPro" id="IPR050966">
    <property type="entry name" value="Glutamyl_endopeptidase"/>
</dbReference>
<keyword evidence="4 6" id="KW-0378">Hydrolase</keyword>
<evidence type="ECO:0000313" key="9">
    <source>
        <dbReference type="EMBL" id="MBI4922699.1"/>
    </source>
</evidence>
<evidence type="ECO:0000259" key="8">
    <source>
        <dbReference type="Pfam" id="PF00089"/>
    </source>
</evidence>
<evidence type="ECO:0000256" key="6">
    <source>
        <dbReference type="RuleBase" id="RU004296"/>
    </source>
</evidence>
<feature type="signal peptide" evidence="6">
    <location>
        <begin position="1"/>
        <end position="25"/>
    </location>
</feature>
<dbReference type="EC" id="3.4.21.-" evidence="6"/>
<dbReference type="EMBL" id="JACRAF010000036">
    <property type="protein sequence ID" value="MBI4922699.1"/>
    <property type="molecule type" value="Genomic_DNA"/>
</dbReference>
<accession>A0A933NX94</accession>
<reference evidence="9" key="1">
    <citation type="submission" date="2020-07" db="EMBL/GenBank/DDBJ databases">
        <title>Huge and variable diversity of episymbiotic CPR bacteria and DPANN archaea in groundwater ecosystems.</title>
        <authorList>
            <person name="He C.Y."/>
            <person name="Keren R."/>
            <person name="Whittaker M."/>
            <person name="Farag I.F."/>
            <person name="Doudna J."/>
            <person name="Cate J.H.D."/>
            <person name="Banfield J.F."/>
        </authorList>
    </citation>
    <scope>NUCLEOTIDE SEQUENCE</scope>
    <source>
        <strain evidence="9">NC_groundwater_1586_Pr3_B-0.1um_66_15</strain>
    </source>
</reference>
<dbReference type="PANTHER" id="PTHR15462:SF8">
    <property type="entry name" value="SERINE PROTEASE"/>
    <property type="match status" value="1"/>
</dbReference>
<proteinExistence type="inferred from homology"/>
<organism evidence="9 10">
    <name type="scientific">Devosia nanyangense</name>
    <dbReference type="NCBI Taxonomy" id="1228055"/>
    <lineage>
        <taxon>Bacteria</taxon>
        <taxon>Pseudomonadati</taxon>
        <taxon>Pseudomonadota</taxon>
        <taxon>Alphaproteobacteria</taxon>
        <taxon>Hyphomicrobiales</taxon>
        <taxon>Devosiaceae</taxon>
        <taxon>Devosia</taxon>
    </lineage>
</organism>